<evidence type="ECO:0008006" key="4">
    <source>
        <dbReference type="Google" id="ProtNLM"/>
    </source>
</evidence>
<feature type="compositionally biased region" description="Low complexity" evidence="1">
    <location>
        <begin position="96"/>
        <end position="124"/>
    </location>
</feature>
<organism evidence="2 3">
    <name type="scientific">Cohnella hashimotonis</name>
    <dbReference type="NCBI Taxonomy" id="2826895"/>
    <lineage>
        <taxon>Bacteria</taxon>
        <taxon>Bacillati</taxon>
        <taxon>Bacillota</taxon>
        <taxon>Bacilli</taxon>
        <taxon>Bacillales</taxon>
        <taxon>Paenibacillaceae</taxon>
        <taxon>Cohnella</taxon>
    </lineage>
</organism>
<evidence type="ECO:0000313" key="2">
    <source>
        <dbReference type="EMBL" id="MDI4646191.1"/>
    </source>
</evidence>
<evidence type="ECO:0000256" key="1">
    <source>
        <dbReference type="SAM" id="MobiDB-lite"/>
    </source>
</evidence>
<sequence>MNKRRALLVGFGVGLMAGAALLQLMTYGQKLSSGTALPEPLTVAQLQEQAEGSGYGMYKLSEPMYTQAQLDAAAAKAKEDALAAEGNKSGQAGGETAAPTSTSVATPTPAPSASASTAPAKATEAAPQTRLGLYVAAGDSLEKVATGLKALGVIKDKAAFVKAAKPYSGKMRVGLSVFEGEITYEGIIAELLRDKNK</sequence>
<gene>
    <name evidence="2" type="ORF">KB449_14535</name>
</gene>
<comment type="caution">
    <text evidence="2">The sequence shown here is derived from an EMBL/GenBank/DDBJ whole genome shotgun (WGS) entry which is preliminary data.</text>
</comment>
<dbReference type="RefSeq" id="WP_282909063.1">
    <property type="nucleotide sequence ID" value="NZ_JAGRPV010000001.1"/>
</dbReference>
<accession>A0ABT6TH70</accession>
<evidence type="ECO:0000313" key="3">
    <source>
        <dbReference type="Proteomes" id="UP001161691"/>
    </source>
</evidence>
<dbReference type="Proteomes" id="UP001161691">
    <property type="component" value="Unassembled WGS sequence"/>
</dbReference>
<proteinExistence type="predicted"/>
<reference evidence="2" key="1">
    <citation type="submission" date="2023-04" db="EMBL/GenBank/DDBJ databases">
        <title>Comparative genomic analysis of Cohnella hashimotonis sp. nov., isolated from the International Space Station.</title>
        <authorList>
            <person name="Venkateswaran K."/>
            <person name="Simpson A."/>
        </authorList>
    </citation>
    <scope>NUCLEOTIDE SEQUENCE</scope>
    <source>
        <strain evidence="2">F6_2S_P_1</strain>
    </source>
</reference>
<keyword evidence="3" id="KW-1185">Reference proteome</keyword>
<feature type="region of interest" description="Disordered" evidence="1">
    <location>
        <begin position="84"/>
        <end position="124"/>
    </location>
</feature>
<name>A0ABT6TH70_9BACL</name>
<dbReference type="EMBL" id="JAGRPV010000001">
    <property type="protein sequence ID" value="MDI4646191.1"/>
    <property type="molecule type" value="Genomic_DNA"/>
</dbReference>
<protein>
    <recommendedName>
        <fullName evidence="4">Endolytic transglycosylase MltG</fullName>
    </recommendedName>
</protein>